<dbReference type="PANTHER" id="PTHR12663:SF0">
    <property type="entry name" value="PRECOCIOUS DISSOCIATION OF SISTERS 5, ISOFORM A"/>
    <property type="match status" value="1"/>
</dbReference>
<comment type="subcellular location">
    <subcellularLocation>
        <location evidence="1">Nucleus</location>
    </subcellularLocation>
</comment>
<dbReference type="PANTHER" id="PTHR12663">
    <property type="entry name" value="ANDROGEN INDUCED INHIBITOR OF PROLIFERATION AS3 / PDS5-RELATED"/>
    <property type="match status" value="1"/>
</dbReference>
<evidence type="ECO:0000313" key="6">
    <source>
        <dbReference type="EnsemblProtists" id="EOD31050"/>
    </source>
</evidence>
<dbReference type="Pfam" id="PF20168">
    <property type="entry name" value="PDS5"/>
    <property type="match status" value="1"/>
</dbReference>
<dbReference type="EnsemblProtists" id="EOD31050">
    <property type="protein sequence ID" value="EOD31050"/>
    <property type="gene ID" value="EMIHUDRAFT_449644"/>
</dbReference>
<dbReference type="SUPFAM" id="SSF48371">
    <property type="entry name" value="ARM repeat"/>
    <property type="match status" value="1"/>
</dbReference>
<dbReference type="PaxDb" id="2903-EOD31050"/>
<name>A0A0D3K5L5_EMIH1</name>
<evidence type="ECO:0000256" key="2">
    <source>
        <dbReference type="ARBA" id="ARBA00022618"/>
    </source>
</evidence>
<dbReference type="Proteomes" id="UP000013827">
    <property type="component" value="Unassembled WGS sequence"/>
</dbReference>
<proteinExistence type="predicted"/>
<dbReference type="Gene3D" id="1.25.10.10">
    <property type="entry name" value="Leucine-rich Repeat Variant"/>
    <property type="match status" value="1"/>
</dbReference>
<organism evidence="6 7">
    <name type="scientific">Emiliania huxleyi (strain CCMP1516)</name>
    <dbReference type="NCBI Taxonomy" id="280463"/>
    <lineage>
        <taxon>Eukaryota</taxon>
        <taxon>Haptista</taxon>
        <taxon>Haptophyta</taxon>
        <taxon>Prymnesiophyceae</taxon>
        <taxon>Isochrysidales</taxon>
        <taxon>Noelaerhabdaceae</taxon>
        <taxon>Emiliania</taxon>
    </lineage>
</organism>
<keyword evidence="5" id="KW-0131">Cell cycle</keyword>
<keyword evidence="2" id="KW-0132">Cell division</keyword>
<accession>A0A0D3K5L5</accession>
<dbReference type="RefSeq" id="XP_005783479.1">
    <property type="nucleotide sequence ID" value="XM_005783422.1"/>
</dbReference>
<dbReference type="GeneID" id="17276323"/>
<dbReference type="HOGENOM" id="CLU_453871_0_0_1"/>
<dbReference type="STRING" id="2903.R1EWU4"/>
<dbReference type="KEGG" id="ehx:EMIHUDRAFT_449644"/>
<evidence type="ECO:0000256" key="5">
    <source>
        <dbReference type="ARBA" id="ARBA00023306"/>
    </source>
</evidence>
<evidence type="ECO:0008006" key="8">
    <source>
        <dbReference type="Google" id="ProtNLM"/>
    </source>
</evidence>
<dbReference type="GO" id="GO:0000785">
    <property type="term" value="C:chromatin"/>
    <property type="evidence" value="ECO:0007669"/>
    <property type="project" value="TreeGrafter"/>
</dbReference>
<dbReference type="GO" id="GO:0006281">
    <property type="term" value="P:DNA repair"/>
    <property type="evidence" value="ECO:0007669"/>
    <property type="project" value="TreeGrafter"/>
</dbReference>
<sequence length="532" mass="58852">MEECGDLTITGSDLKSAKGATLVKSLQARTLSEELTNFEQTEEHEGLQSCAEALGDAKLLRHKDPEVKLLTACCVSDVLRIYAPDTPYSPDTLKNVFEVLIQQLNGVRDPKSGSFSRYFYLLERLAMVKSFVLMIDLECQDLIESLFEVLFDVTSKEHGVRVEGFLLEILVGIIEDLDAVPQPLLDVVLEKVVQPAKAEKPAAYALARRVLQRCSNELNAPLHHFLQSCLPNSTLERVESDVRDEWPHLVVEVASAAPDVVKYVVPQLSEVATMEEEAVRLKATHLLADLFESGQRVEHDYPALVTAFKGRLNDVSVEVRRAAVVRCVALVQKSALLSDQLLPDLTQRLFDGEDKVRATTIKAVCGACTLRVEPFAELLKDIGGRIFDRRPAVRSAARAGVCAIYARQMGTEFKAVAAEEVSPPEGVEWAPARLLQCYGAEAGSDPASRLELEDLLQDKLLPSFADEADAEALHARALTVAHGELAPLQRKAFLSLLRAKRLSQDQLRKWLDLHRAVKEKRASGSAKEEMAR</sequence>
<protein>
    <recommendedName>
        <fullName evidence="8">Sister chromatid cohesion protein</fullName>
    </recommendedName>
</protein>
<dbReference type="AlphaFoldDB" id="A0A0D3K5L5"/>
<evidence type="ECO:0000256" key="1">
    <source>
        <dbReference type="ARBA" id="ARBA00004123"/>
    </source>
</evidence>
<evidence type="ECO:0000256" key="3">
    <source>
        <dbReference type="ARBA" id="ARBA00022776"/>
    </source>
</evidence>
<dbReference type="GO" id="GO:0051301">
    <property type="term" value="P:cell division"/>
    <property type="evidence" value="ECO:0007669"/>
    <property type="project" value="UniProtKB-KW"/>
</dbReference>
<reference evidence="6" key="2">
    <citation type="submission" date="2024-10" db="UniProtKB">
        <authorList>
            <consortium name="EnsemblProtists"/>
        </authorList>
    </citation>
    <scope>IDENTIFICATION</scope>
</reference>
<dbReference type="InterPro" id="IPR011989">
    <property type="entry name" value="ARM-like"/>
</dbReference>
<evidence type="ECO:0000256" key="4">
    <source>
        <dbReference type="ARBA" id="ARBA00023242"/>
    </source>
</evidence>
<evidence type="ECO:0000313" key="7">
    <source>
        <dbReference type="Proteomes" id="UP000013827"/>
    </source>
</evidence>
<dbReference type="InterPro" id="IPR039776">
    <property type="entry name" value="Pds5"/>
</dbReference>
<keyword evidence="7" id="KW-1185">Reference proteome</keyword>
<reference evidence="7" key="1">
    <citation type="journal article" date="2013" name="Nature">
        <title>Pan genome of the phytoplankton Emiliania underpins its global distribution.</title>
        <authorList>
            <person name="Read B.A."/>
            <person name="Kegel J."/>
            <person name="Klute M.J."/>
            <person name="Kuo A."/>
            <person name="Lefebvre S.C."/>
            <person name="Maumus F."/>
            <person name="Mayer C."/>
            <person name="Miller J."/>
            <person name="Monier A."/>
            <person name="Salamov A."/>
            <person name="Young J."/>
            <person name="Aguilar M."/>
            <person name="Claverie J.M."/>
            <person name="Frickenhaus S."/>
            <person name="Gonzalez K."/>
            <person name="Herman E.K."/>
            <person name="Lin Y.C."/>
            <person name="Napier J."/>
            <person name="Ogata H."/>
            <person name="Sarno A.F."/>
            <person name="Shmutz J."/>
            <person name="Schroeder D."/>
            <person name="de Vargas C."/>
            <person name="Verret F."/>
            <person name="von Dassow P."/>
            <person name="Valentin K."/>
            <person name="Van de Peer Y."/>
            <person name="Wheeler G."/>
            <person name="Dacks J.B."/>
            <person name="Delwiche C.F."/>
            <person name="Dyhrman S.T."/>
            <person name="Glockner G."/>
            <person name="John U."/>
            <person name="Richards T."/>
            <person name="Worden A.Z."/>
            <person name="Zhang X."/>
            <person name="Grigoriev I.V."/>
            <person name="Allen A.E."/>
            <person name="Bidle K."/>
            <person name="Borodovsky M."/>
            <person name="Bowler C."/>
            <person name="Brownlee C."/>
            <person name="Cock J.M."/>
            <person name="Elias M."/>
            <person name="Gladyshev V.N."/>
            <person name="Groth M."/>
            <person name="Guda C."/>
            <person name="Hadaegh A."/>
            <person name="Iglesias-Rodriguez M.D."/>
            <person name="Jenkins J."/>
            <person name="Jones B.M."/>
            <person name="Lawson T."/>
            <person name="Leese F."/>
            <person name="Lindquist E."/>
            <person name="Lobanov A."/>
            <person name="Lomsadze A."/>
            <person name="Malik S.B."/>
            <person name="Marsh M.E."/>
            <person name="Mackinder L."/>
            <person name="Mock T."/>
            <person name="Mueller-Roeber B."/>
            <person name="Pagarete A."/>
            <person name="Parker M."/>
            <person name="Probert I."/>
            <person name="Quesneville H."/>
            <person name="Raines C."/>
            <person name="Rensing S.A."/>
            <person name="Riano-Pachon D.M."/>
            <person name="Richier S."/>
            <person name="Rokitta S."/>
            <person name="Shiraiwa Y."/>
            <person name="Soanes D.M."/>
            <person name="van der Giezen M."/>
            <person name="Wahlund T.M."/>
            <person name="Williams B."/>
            <person name="Wilson W."/>
            <person name="Wolfe G."/>
            <person name="Wurch L.L."/>
        </authorList>
    </citation>
    <scope>NUCLEOTIDE SEQUENCE</scope>
</reference>
<keyword evidence="4" id="KW-0539">Nucleus</keyword>
<dbReference type="InterPro" id="IPR016024">
    <property type="entry name" value="ARM-type_fold"/>
</dbReference>
<keyword evidence="3" id="KW-0498">Mitosis</keyword>
<dbReference type="GO" id="GO:0005634">
    <property type="term" value="C:nucleus"/>
    <property type="evidence" value="ECO:0007669"/>
    <property type="project" value="UniProtKB-SubCell"/>
</dbReference>
<dbReference type="eggNOG" id="KOG1525">
    <property type="taxonomic scope" value="Eukaryota"/>
</dbReference>
<dbReference type="GO" id="GO:0007064">
    <property type="term" value="P:mitotic sister chromatid cohesion"/>
    <property type="evidence" value="ECO:0007669"/>
    <property type="project" value="InterPro"/>
</dbReference>
<dbReference type="OMA" id="HRIAPNI"/>